<feature type="coiled-coil region" evidence="1">
    <location>
        <begin position="95"/>
        <end position="122"/>
    </location>
</feature>
<keyword evidence="1" id="KW-0175">Coiled coil</keyword>
<dbReference type="RefSeq" id="YP_005087062.1">
    <property type="nucleotide sequence ID" value="NC_016652.1"/>
</dbReference>
<sequence>MADIQSGQTFLNVLPSMTGYFKRVRAAIKSNPVKHEIDVEVDQRRLAKAKADLNRATKSASDARRREAAATGDVVKAEKELQSLRSKGVTDAGRLAAAEDKVAKAKRNSRSAADALNAAELKRSTAATRVARIETRLDSRRAEADSESLIQRLTSSFESGGRTAGSRFVGGMSATMRSQSRGREEGRSFAAGFVSAIGSGMRMAVVGFTVANDAARSVIKNIGVAATGIGLAARMLKHFSAGLLVSTSLLKVMTGAGVAKLAGLLKLAAMAAGALARDIGRVTAALLVMAAVAKLVGVLTRIGRALGMVTVGAAVALGAVSALGFVVTSFATGPMVAGLTAIAAAMGTVAAAAAGILGPALGVAKMAFSGLSDGAKAWDKSQKAVDTSASKTASAMKAVENAKKSQTRTAEQGARQIVDAEKRVVKAQRDVKEAQEGVTKARQEAKREAEGYARTLAGLDRSEEGATLALVEARKNLRETKGNRDSDATDLWRAEFGVREAEAALEEIKESNEQQRAEIADAQAKGIEGSDRVVDAKEREVDAQEQLREAQADAAQTQKDVAQANIDAAEAVADAYQGIADAQQSAASDDPFADMIGQRLSPLLQAFKGLREEVTDRFSAAMTDSFTAAGGLVDKLKPKLGLLATTFGNIGSQIVQSISSPAALEGWNRMIDGSTRFFQHLNGEKSGLGSVFSGLISVLGTAAQTFADTGAGINGWLVGIGEKLKNITADDLRDSLERVQQVFANIGSVVGPLFELFRGFGAEAASGLAPGFSAMGQAIQDAIPGLMDMARVLMPALGEALVNLAPIIPGLVDAFTPWSEILAVVAPHLATIIEKMAPLAPLLLIVVGAVKVAGVVITAWNATMFAASVAQGVFIAATKRSTASISGNTIALTAHRIALMLGTAASWAFSTALGALTSPITLVIVAIAALVGALIWFFTKTELGKKIWEKVWTGITRALSTAWDFIKDVFAKIGEIFGNVISFIRDNWKLILPIVMGPLGLIIVLVTTFWDQIKTIFKVAIAIVMTAAVLLWEMLKGVFTLIGNIAIWVWETYLRPGFELIKMGLQALGAFFGWVWSALIKPAWDGLAAGIKWVWENVIRPAWDGLKAGLQAVGDFFGWVWNTLIKPVWDALGAGIAWVWENVIRPAWDGLKIALQVVGDFFGWVWNTLIKPVWDKLGDGIKWVWENVIQKAFDGIKIGLGYVRTAFDEAVKFIEKVWDGVRKAVAAPIKFVIDSVYNNGIREAWNKVAGLVGLGQLDEYKPDWLGGYASGTSVLPGYSPGVDNMRFVSTDGRAAIDLSGGEGIARPEVVRAIGRGSFDAMNSAASRGGVPAVQSYLGGFAGGGVVDSISGLVREHFPMMSITSTFRNTNDHHGSGLAVDFSNGTDSTPEMRGAAQWFHDNYGPQLLELIHSPFDGNIKNGQDVGDGFGFYGAGTMGQHRNHVHVAAASPLGDSDGPDGNWLSRTFGAATRAIGRGLRWTVEKLFDAVVDPIGNAIPEFGGSTIGQFPKKAFGTLKDKAKEFLLGKADQAETTGAVALGAYGGNAEAYVSEIVRAAKDRSLGKEGATIGVATAIVESALRMYANAGVPDSLSYPHEAVGSDHDSVGLFQQRQAGWGTLTERMNPYGSAALFFNAMTRKFPNWRDMDPGAVAQGVQVSAFPDRYGQRMGEARGWVDRVFDNGGLAYGKGLLAKDVIKPERVLSPAETAAWEALVPHLISAESAMAAQANLDAAGQYAAEIDWGGVGTQIGSSLLAEWGDDLLGIAGISGQFEGLKLVDDTGRSRSDEVDGRNEASFDGTPTPGAQSPADTPAATPQPESLVDWVRRWFSPASVYDEGGIASGKGYLLKDIIHPERVLSPRQTEAFEQLVPMLDRMQQSTAAPADVMPASALSSLEYAPVGVGGDTVNVYGKADRETMNEVGIWSNQRQRSRRYDGGQR</sequence>
<evidence type="ECO:0000313" key="4">
    <source>
        <dbReference type="EMBL" id="AEV51872.1"/>
    </source>
</evidence>
<feature type="transmembrane region" description="Helical" evidence="3">
    <location>
        <begin position="836"/>
        <end position="853"/>
    </location>
</feature>
<dbReference type="GeneID" id="11541264"/>
<reference evidence="4 5" key="1">
    <citation type="submission" date="2011-06" db="EMBL/GenBank/DDBJ databases">
        <title>Two lysogenic phages can combine to generate a single lytic phage.</title>
        <authorList>
            <person name="Petrovski S."/>
        </authorList>
    </citation>
    <scope>NUCLEOTIDE SEQUENCE [LARGE SCALE GENOMIC DNA]</scope>
</reference>
<feature type="region of interest" description="Disordered" evidence="2">
    <location>
        <begin position="156"/>
        <end position="183"/>
    </location>
</feature>
<feature type="transmembrane region" description="Helical" evidence="3">
    <location>
        <begin position="282"/>
        <end position="299"/>
    </location>
</feature>
<protein>
    <submittedName>
        <fullName evidence="4">Tape measure protein</fullName>
    </submittedName>
</protein>
<feature type="transmembrane region" description="Helical" evidence="3">
    <location>
        <begin position="306"/>
        <end position="330"/>
    </location>
</feature>
<feature type="compositionally biased region" description="Basic and acidic residues" evidence="2">
    <location>
        <begin position="52"/>
        <end position="68"/>
    </location>
</feature>
<feature type="transmembrane region" description="Helical" evidence="3">
    <location>
        <begin position="915"/>
        <end position="938"/>
    </location>
</feature>
<dbReference type="EMBL" id="JN116823">
    <property type="protein sequence ID" value="AEV51872.1"/>
    <property type="molecule type" value="Genomic_DNA"/>
</dbReference>
<feature type="coiled-coil region" evidence="1">
    <location>
        <begin position="410"/>
        <end position="444"/>
    </location>
</feature>
<feature type="compositionally biased region" description="Basic and acidic residues" evidence="2">
    <location>
        <begin position="1777"/>
        <end position="1793"/>
    </location>
</feature>
<feature type="region of interest" description="Disordered" evidence="2">
    <location>
        <begin position="52"/>
        <end position="75"/>
    </location>
</feature>
<feature type="transmembrane region" description="Helical" evidence="3">
    <location>
        <begin position="1016"/>
        <end position="1039"/>
    </location>
</feature>
<organism evidence="4 5">
    <name type="scientific">Rhodococcus phage REQ2</name>
    <dbReference type="NCBI Taxonomy" id="1109713"/>
    <lineage>
        <taxon>Viruses</taxon>
        <taxon>Duplodnaviria</taxon>
        <taxon>Heunggongvirae</taxon>
        <taxon>Uroviricota</taxon>
        <taxon>Caudoviricetes</taxon>
        <taxon>Caudoviricetes incertae sedis</taxon>
        <taxon>Melbournevirus</taxon>
        <taxon>Melbournevirus REQ2</taxon>
    </lineage>
</organism>
<evidence type="ECO:0000313" key="5">
    <source>
        <dbReference type="Proteomes" id="UP000005427"/>
    </source>
</evidence>
<keyword evidence="3" id="KW-0812">Transmembrane</keyword>
<keyword evidence="5" id="KW-1185">Reference proteome</keyword>
<evidence type="ECO:0000256" key="2">
    <source>
        <dbReference type="SAM" id="MobiDB-lite"/>
    </source>
</evidence>
<feature type="transmembrane region" description="Helical" evidence="3">
    <location>
        <begin position="990"/>
        <end position="1010"/>
    </location>
</feature>
<name>G9FH43_9CAUD</name>
<evidence type="ECO:0000256" key="1">
    <source>
        <dbReference type="SAM" id="Coils"/>
    </source>
</evidence>
<accession>G9FH43</accession>
<keyword evidence="3" id="KW-1133">Transmembrane helix</keyword>
<proteinExistence type="predicted"/>
<feature type="coiled-coil region" evidence="1">
    <location>
        <begin position="498"/>
        <end position="572"/>
    </location>
</feature>
<keyword evidence="3" id="KW-0472">Membrane</keyword>
<feature type="region of interest" description="Disordered" evidence="2">
    <location>
        <begin position="1777"/>
        <end position="1816"/>
    </location>
</feature>
<dbReference type="KEGG" id="vg:11541264"/>
<evidence type="ECO:0000256" key="3">
    <source>
        <dbReference type="SAM" id="Phobius"/>
    </source>
</evidence>
<feature type="transmembrane region" description="Helical" evidence="3">
    <location>
        <begin position="336"/>
        <end position="357"/>
    </location>
</feature>
<feature type="transmembrane region" description="Helical" evidence="3">
    <location>
        <begin position="189"/>
        <end position="211"/>
    </location>
</feature>
<dbReference type="Proteomes" id="UP000005427">
    <property type="component" value="Segment"/>
</dbReference>